<feature type="non-terminal residue" evidence="4">
    <location>
        <position position="1"/>
    </location>
</feature>
<name>A0A292Q6L7_9PEZI</name>
<keyword evidence="2" id="KW-0040">ANK repeat</keyword>
<keyword evidence="1" id="KW-0677">Repeat</keyword>
<protein>
    <recommendedName>
        <fullName evidence="3">Nephrocystin 3-like N-terminal domain-containing protein</fullName>
    </recommendedName>
</protein>
<evidence type="ECO:0000256" key="2">
    <source>
        <dbReference type="PROSITE-ProRule" id="PRU00023"/>
    </source>
</evidence>
<gene>
    <name evidence="4" type="ORF">GSTUAT00001317001</name>
</gene>
<feature type="non-terminal residue" evidence="4">
    <location>
        <position position="556"/>
    </location>
</feature>
<dbReference type="PROSITE" id="PS50297">
    <property type="entry name" value="ANK_REP_REGION"/>
    <property type="match status" value="1"/>
</dbReference>
<dbReference type="SUPFAM" id="SSF52540">
    <property type="entry name" value="P-loop containing nucleoside triphosphate hydrolases"/>
    <property type="match status" value="1"/>
</dbReference>
<dbReference type="PANTHER" id="PTHR10039:SF16">
    <property type="entry name" value="GPI INOSITOL-DEACYLASE"/>
    <property type="match status" value="1"/>
</dbReference>
<evidence type="ECO:0000313" key="5">
    <source>
        <dbReference type="Proteomes" id="UP001412239"/>
    </source>
</evidence>
<dbReference type="InterPro" id="IPR036770">
    <property type="entry name" value="Ankyrin_rpt-contain_sf"/>
</dbReference>
<feature type="domain" description="Nephrocystin 3-like N-terminal" evidence="3">
    <location>
        <begin position="24"/>
        <end position="191"/>
    </location>
</feature>
<dbReference type="Proteomes" id="UP001412239">
    <property type="component" value="Unassembled WGS sequence"/>
</dbReference>
<dbReference type="PROSITE" id="PS50088">
    <property type="entry name" value="ANK_REPEAT"/>
    <property type="match status" value="1"/>
</dbReference>
<accession>A0A292Q6L7</accession>
<dbReference type="PANTHER" id="PTHR10039">
    <property type="entry name" value="AMELOGENIN"/>
    <property type="match status" value="1"/>
</dbReference>
<dbReference type="InterPro" id="IPR002110">
    <property type="entry name" value="Ankyrin_rpt"/>
</dbReference>
<dbReference type="SUPFAM" id="SSF48403">
    <property type="entry name" value="Ankyrin repeat"/>
    <property type="match status" value="1"/>
</dbReference>
<dbReference type="AlphaFoldDB" id="A0A292Q6L7"/>
<reference evidence="4" key="1">
    <citation type="submission" date="2015-10" db="EMBL/GenBank/DDBJ databases">
        <authorList>
            <person name="Regsiter A."/>
            <person name="william w."/>
        </authorList>
    </citation>
    <scope>NUCLEOTIDE SEQUENCE</scope>
    <source>
        <strain evidence="4">Montdore</strain>
    </source>
</reference>
<dbReference type="EMBL" id="LN890957">
    <property type="protein sequence ID" value="CUS14585.1"/>
    <property type="molecule type" value="Genomic_DNA"/>
</dbReference>
<dbReference type="InterPro" id="IPR056884">
    <property type="entry name" value="NPHP3-like_N"/>
</dbReference>
<dbReference type="Gene3D" id="3.40.50.300">
    <property type="entry name" value="P-loop containing nucleotide triphosphate hydrolases"/>
    <property type="match status" value="1"/>
</dbReference>
<evidence type="ECO:0000259" key="3">
    <source>
        <dbReference type="Pfam" id="PF24883"/>
    </source>
</evidence>
<evidence type="ECO:0000256" key="1">
    <source>
        <dbReference type="ARBA" id="ARBA00022737"/>
    </source>
</evidence>
<keyword evidence="5" id="KW-1185">Reference proteome</keyword>
<organism evidence="4 5">
    <name type="scientific">Tuber aestivum</name>
    <name type="common">summer truffle</name>
    <dbReference type="NCBI Taxonomy" id="59557"/>
    <lineage>
        <taxon>Eukaryota</taxon>
        <taxon>Fungi</taxon>
        <taxon>Dikarya</taxon>
        <taxon>Ascomycota</taxon>
        <taxon>Pezizomycotina</taxon>
        <taxon>Pezizomycetes</taxon>
        <taxon>Pezizales</taxon>
        <taxon>Tuberaceae</taxon>
        <taxon>Tuber</taxon>
    </lineage>
</organism>
<dbReference type="Gene3D" id="1.25.40.20">
    <property type="entry name" value="Ankyrin repeat-containing domain"/>
    <property type="match status" value="1"/>
</dbReference>
<dbReference type="InterPro" id="IPR027417">
    <property type="entry name" value="P-loop_NTPase"/>
</dbReference>
<dbReference type="Pfam" id="PF24883">
    <property type="entry name" value="NPHP3_N"/>
    <property type="match status" value="1"/>
</dbReference>
<feature type="repeat" description="ANK" evidence="2">
    <location>
        <begin position="530"/>
        <end position="556"/>
    </location>
</feature>
<evidence type="ECO:0000313" key="4">
    <source>
        <dbReference type="EMBL" id="CUS14585.1"/>
    </source>
</evidence>
<sequence>VLNWLNVVDPGANYSSALAVREKGTGNWLLNGQEYMDWKAGKGKVLWLHGIPGCGKSVLSATAIEDVKNLCKANDDHALAYFYFTFSDSGKQNLVNMLLSIIGQLLRGRSDLALPDEIIKLYHDSKAIGMLPDIKDLQTVFSNITKLAKKTFIILDALDEFPKAIRGTLLSWIGELTVDHVGSLSILVTSRPEADIARSLEPHTAFAISLQSSTIDPDIRAYIRNSLVSKDGFQKFTQEIKSEIEETLVAGSQGMFRWVDCLLRILEECITPKSVRDAMRELPEDLDSIYAKILDTIPKKQKEYIRRAMDWLAFSAEPLTLGQLAEAMVIEYDVNKYGEDSENLFDTNSLMSICPSLISFEDARDGESSSQESRRLRLAHFSVKEYLILDRAAQGPSAYYHISEDKANLRMGHACLSRILRHGGPGTILGDKVEKTSFLYHSARHWFTYYRSIEDTAPAPLSEAAVKVLELGQPWLDVYDPDNPWQSDLLASRTYPPAIYYCSLLNLVTACKLLVNRKEDAVNVNAQGGRHGYALQAATSRGTESVVRLLLQRGAD</sequence>
<proteinExistence type="predicted"/>